<dbReference type="Proteomes" id="UP000243739">
    <property type="component" value="Unassembled WGS sequence"/>
</dbReference>
<dbReference type="AlphaFoldDB" id="A0A1D2YTC7"/>
<evidence type="ECO:0000256" key="3">
    <source>
        <dbReference type="ARBA" id="ARBA00022801"/>
    </source>
</evidence>
<evidence type="ECO:0000256" key="2">
    <source>
        <dbReference type="ARBA" id="ARBA00022670"/>
    </source>
</evidence>
<reference evidence="5 6" key="1">
    <citation type="submission" date="2016-09" db="EMBL/GenBank/DDBJ databases">
        <title>Draft genome sequence for the type strain of Vulcanibacillus modesticaldus BR, a strictly anaerobic, moderately thermophilic, and nitrate-reducing bacterium from deep sea-hydrothermal vents of the Mid-Atlantic Ridge.</title>
        <authorList>
            <person name="Abin C.A."/>
            <person name="Hollibaugh J.T."/>
        </authorList>
    </citation>
    <scope>NUCLEOTIDE SEQUENCE [LARGE SCALE GENOMIC DNA]</scope>
    <source>
        <strain evidence="5 6">BR</strain>
    </source>
</reference>
<dbReference type="CDD" id="cd03145">
    <property type="entry name" value="GAT1_cyanophycinase"/>
    <property type="match status" value="1"/>
</dbReference>
<dbReference type="Gene3D" id="3.40.50.880">
    <property type="match status" value="1"/>
</dbReference>
<dbReference type="EMBL" id="MIJF01000043">
    <property type="protein sequence ID" value="OEF98952.1"/>
    <property type="molecule type" value="Genomic_DNA"/>
</dbReference>
<comment type="similarity">
    <text evidence="1">Belongs to the peptidase S51 family.</text>
</comment>
<keyword evidence="6" id="KW-1185">Reference proteome</keyword>
<sequence>MNVNTDKFLFLIGGNPSIDEVAEQFISRAGGSNAIIALLLLYREGWEEYLPRYVDPWIKRNIKKYYVIMPDQIGRLDNESVINKLRKATGIFIGGGNTLLYNAYYSSEPIRNIIHERYNNGVPIAGNSAGALIMPKICLVSPNDTDDGFMRIEEGLGLFNNMLVSVHLSKWNDSSNLVEGMIKTKTEIGWGIDDNACLVLKNGDFNNVIGESVYKIKIEDFELQTYDITTIK</sequence>
<dbReference type="SUPFAM" id="SSF52317">
    <property type="entry name" value="Class I glutamine amidotransferase-like"/>
    <property type="match status" value="1"/>
</dbReference>
<protein>
    <recommendedName>
        <fullName evidence="7">Peptidase S51</fullName>
    </recommendedName>
</protein>
<evidence type="ECO:0008006" key="7">
    <source>
        <dbReference type="Google" id="ProtNLM"/>
    </source>
</evidence>
<evidence type="ECO:0000256" key="4">
    <source>
        <dbReference type="ARBA" id="ARBA00022825"/>
    </source>
</evidence>
<organism evidence="5 6">
    <name type="scientific">Vulcanibacillus modesticaldus</name>
    <dbReference type="NCBI Taxonomy" id="337097"/>
    <lineage>
        <taxon>Bacteria</taxon>
        <taxon>Bacillati</taxon>
        <taxon>Bacillota</taxon>
        <taxon>Bacilli</taxon>
        <taxon>Bacillales</taxon>
        <taxon>Bacillaceae</taxon>
        <taxon>Vulcanibacillus</taxon>
    </lineage>
</organism>
<comment type="caution">
    <text evidence="5">The sequence shown here is derived from an EMBL/GenBank/DDBJ whole genome shotgun (WGS) entry which is preliminary data.</text>
</comment>
<dbReference type="GO" id="GO:0006508">
    <property type="term" value="P:proteolysis"/>
    <property type="evidence" value="ECO:0007669"/>
    <property type="project" value="UniProtKB-KW"/>
</dbReference>
<keyword evidence="3" id="KW-0378">Hydrolase</keyword>
<name>A0A1D2YTC7_9BACI</name>
<evidence type="ECO:0000313" key="5">
    <source>
        <dbReference type="EMBL" id="OEF98952.1"/>
    </source>
</evidence>
<dbReference type="InterPro" id="IPR005320">
    <property type="entry name" value="Peptidase_S51"/>
</dbReference>
<dbReference type="RefSeq" id="WP_069657170.1">
    <property type="nucleotide sequence ID" value="NZ_MIJF01000043.1"/>
</dbReference>
<gene>
    <name evidence="5" type="ORF">BHF71_10520</name>
</gene>
<dbReference type="InterPro" id="IPR029062">
    <property type="entry name" value="Class_I_gatase-like"/>
</dbReference>
<accession>A0A1D2YTC7</accession>
<dbReference type="PANTHER" id="PTHR36175">
    <property type="entry name" value="CYANOPHYCINASE"/>
    <property type="match status" value="1"/>
</dbReference>
<proteinExistence type="inferred from homology"/>
<dbReference type="PANTHER" id="PTHR36175:SF1">
    <property type="entry name" value="CYANOPHYCINASE"/>
    <property type="match status" value="1"/>
</dbReference>
<dbReference type="Pfam" id="PF03575">
    <property type="entry name" value="Peptidase_S51"/>
    <property type="match status" value="1"/>
</dbReference>
<keyword evidence="2" id="KW-0645">Protease</keyword>
<keyword evidence="4" id="KW-0720">Serine protease</keyword>
<evidence type="ECO:0000313" key="6">
    <source>
        <dbReference type="Proteomes" id="UP000243739"/>
    </source>
</evidence>
<evidence type="ECO:0000256" key="1">
    <source>
        <dbReference type="ARBA" id="ARBA00006534"/>
    </source>
</evidence>
<dbReference type="GO" id="GO:0008236">
    <property type="term" value="F:serine-type peptidase activity"/>
    <property type="evidence" value="ECO:0007669"/>
    <property type="project" value="UniProtKB-KW"/>
</dbReference>